<organism evidence="1">
    <name type="scientific">Klebsiella phage RothD</name>
    <dbReference type="NCBI Taxonomy" id="3229749"/>
    <lineage>
        <taxon>Viruses</taxon>
    </lineage>
</organism>
<accession>A0AB39BZ45</accession>
<dbReference type="EMBL" id="PP934564">
    <property type="protein sequence ID" value="XDI99290.1"/>
    <property type="molecule type" value="Genomic_DNA"/>
</dbReference>
<proteinExistence type="predicted"/>
<sequence length="29" mass="3278">MPGFFFACNTTSLPEIRQKTNIKTTKTTT</sequence>
<protein>
    <submittedName>
        <fullName evidence="1">Uncharacterized protein</fullName>
    </submittedName>
</protein>
<evidence type="ECO:0000313" key="1">
    <source>
        <dbReference type="EMBL" id="XDI99290.1"/>
    </source>
</evidence>
<name>A0AB39BZ45_9VIRU</name>
<reference evidence="1" key="1">
    <citation type="submission" date="2024-06" db="EMBL/GenBank/DDBJ databases">
        <title>KlebPhaCol: A community-driven resource for collaborative research in Klebsiella.</title>
        <authorList>
            <person name="Rothschild-Rodriguez D."/>
            <person name="Lambon K.S."/>
            <person name="Nobrega F.L."/>
        </authorList>
    </citation>
    <scope>NUCLEOTIDE SEQUENCE</scope>
</reference>